<sequence>MGRTCPFCSSSEIDEDPSRADVVCMGCGSVLEESAIVSEVQFQERAGGHDVIGQFISHDRAQQTGLVGVPGLNRTESREVTHQRGRKLIQEIASQLRINQHCSDTAFNFFKMCVSRNFTRGRPRAYVVAACLYMVCRLENTAHLLLDFSDVTQVNVYELGRTLQLLIRLLKINLPASDPCLYILRFAASLDLGDKQKDVVTLATRIVQRMKRDWMALG</sequence>
<dbReference type="WBParaSite" id="ES5_v2.g18069.t1">
    <property type="protein sequence ID" value="ES5_v2.g18069.t1"/>
    <property type="gene ID" value="ES5_v2.g18069"/>
</dbReference>
<name>A0AC34FLZ1_9BILA</name>
<evidence type="ECO:0000313" key="1">
    <source>
        <dbReference type="Proteomes" id="UP000887579"/>
    </source>
</evidence>
<evidence type="ECO:0000313" key="2">
    <source>
        <dbReference type="WBParaSite" id="ES5_v2.g18069.t1"/>
    </source>
</evidence>
<proteinExistence type="predicted"/>
<organism evidence="1 2">
    <name type="scientific">Panagrolaimus sp. ES5</name>
    <dbReference type="NCBI Taxonomy" id="591445"/>
    <lineage>
        <taxon>Eukaryota</taxon>
        <taxon>Metazoa</taxon>
        <taxon>Ecdysozoa</taxon>
        <taxon>Nematoda</taxon>
        <taxon>Chromadorea</taxon>
        <taxon>Rhabditida</taxon>
        <taxon>Tylenchina</taxon>
        <taxon>Panagrolaimomorpha</taxon>
        <taxon>Panagrolaimoidea</taxon>
        <taxon>Panagrolaimidae</taxon>
        <taxon>Panagrolaimus</taxon>
    </lineage>
</organism>
<reference evidence="2" key="1">
    <citation type="submission" date="2022-11" db="UniProtKB">
        <authorList>
            <consortium name="WormBaseParasite"/>
        </authorList>
    </citation>
    <scope>IDENTIFICATION</scope>
</reference>
<accession>A0AC34FLZ1</accession>
<protein>
    <submittedName>
        <fullName evidence="2">TFIIB-type domain-containing protein</fullName>
    </submittedName>
</protein>
<dbReference type="Proteomes" id="UP000887579">
    <property type="component" value="Unplaced"/>
</dbReference>